<gene>
    <name evidence="9" type="ORF">EPH95_07180</name>
</gene>
<keyword evidence="10" id="KW-1185">Reference proteome</keyword>
<dbReference type="InterPro" id="IPR038770">
    <property type="entry name" value="Na+/solute_symporter_sf"/>
</dbReference>
<feature type="transmembrane region" description="Helical" evidence="8">
    <location>
        <begin position="195"/>
        <end position="216"/>
    </location>
</feature>
<feature type="transmembrane region" description="Helical" evidence="8">
    <location>
        <begin position="228"/>
        <end position="248"/>
    </location>
</feature>
<feature type="transmembrane region" description="Helical" evidence="8">
    <location>
        <begin position="36"/>
        <end position="55"/>
    </location>
</feature>
<evidence type="ECO:0000256" key="4">
    <source>
        <dbReference type="ARBA" id="ARBA00022475"/>
    </source>
</evidence>
<sequence length="311" mass="34165">MDVATVTLAIATMALIIVLGAAVAFRFPITDNTKQLFMSIIINIAVPAIILNGIFNTEISEQIMHQAVTIFIFSVIFHSGAVFFAFLLGRIFRFSSPWAKKLAILSAFGNTGFIGIPLSFTIFGPTGGLLASVFNAGLDLMIFSLGIFMLQSHGRFDFRQLKALFNAPLMALVAGGLFAFSGLDAPVIFQDLTEMLSSLSAPLSMLYIGFLLPPFFKKGQTFVFPGLWFPLSMRLLVIPVISITIIAFMPMDDFLKQLFIILVPLPTFTLATVLFSRYTEQEDESVMTIIYSTMLCLATIPIIAVYANFLS</sequence>
<dbReference type="Pfam" id="PF03547">
    <property type="entry name" value="Mem_trans"/>
    <property type="match status" value="2"/>
</dbReference>
<feature type="transmembrane region" description="Helical" evidence="8">
    <location>
        <begin position="254"/>
        <end position="276"/>
    </location>
</feature>
<dbReference type="Proteomes" id="UP000319756">
    <property type="component" value="Chromosome"/>
</dbReference>
<keyword evidence="4" id="KW-1003">Cell membrane</keyword>
<keyword evidence="5 8" id="KW-0812">Transmembrane</keyword>
<evidence type="ECO:0000313" key="9">
    <source>
        <dbReference type="EMBL" id="QDI90989.1"/>
    </source>
</evidence>
<name>A0A514LGM7_9BACI</name>
<proteinExistence type="inferred from homology"/>
<dbReference type="KEGG" id="sale:EPH95_07180"/>
<evidence type="ECO:0000256" key="3">
    <source>
        <dbReference type="ARBA" id="ARBA00022448"/>
    </source>
</evidence>
<feature type="transmembrane region" description="Helical" evidence="8">
    <location>
        <begin position="163"/>
        <end position="183"/>
    </location>
</feature>
<evidence type="ECO:0000256" key="2">
    <source>
        <dbReference type="ARBA" id="ARBA00010145"/>
    </source>
</evidence>
<dbReference type="Gene3D" id="1.20.1530.20">
    <property type="match status" value="1"/>
</dbReference>
<keyword evidence="6 8" id="KW-1133">Transmembrane helix</keyword>
<feature type="transmembrane region" description="Helical" evidence="8">
    <location>
        <begin position="6"/>
        <end position="29"/>
    </location>
</feature>
<dbReference type="PANTHER" id="PTHR36838:SF1">
    <property type="entry name" value="SLR1864 PROTEIN"/>
    <property type="match status" value="1"/>
</dbReference>
<accession>A0A514LGM7</accession>
<feature type="transmembrane region" description="Helical" evidence="8">
    <location>
        <begin position="129"/>
        <end position="151"/>
    </location>
</feature>
<keyword evidence="3" id="KW-0813">Transport</keyword>
<feature type="transmembrane region" description="Helical" evidence="8">
    <location>
        <begin position="67"/>
        <end position="90"/>
    </location>
</feature>
<dbReference type="RefSeq" id="WP_142088627.1">
    <property type="nucleotide sequence ID" value="NZ_CP035485.1"/>
</dbReference>
<evidence type="ECO:0000256" key="6">
    <source>
        <dbReference type="ARBA" id="ARBA00022989"/>
    </source>
</evidence>
<keyword evidence="7 8" id="KW-0472">Membrane</keyword>
<organism evidence="9 10">
    <name type="scientific">Salicibibacter halophilus</name>
    <dbReference type="NCBI Taxonomy" id="2502791"/>
    <lineage>
        <taxon>Bacteria</taxon>
        <taxon>Bacillati</taxon>
        <taxon>Bacillota</taxon>
        <taxon>Bacilli</taxon>
        <taxon>Bacillales</taxon>
        <taxon>Bacillaceae</taxon>
        <taxon>Salicibibacter</taxon>
    </lineage>
</organism>
<comment type="similarity">
    <text evidence="2">Belongs to the auxin efflux carrier (TC 2.A.69) family.</text>
</comment>
<dbReference type="OrthoDB" id="401182at2"/>
<evidence type="ECO:0000256" key="7">
    <source>
        <dbReference type="ARBA" id="ARBA00023136"/>
    </source>
</evidence>
<dbReference type="GO" id="GO:0005886">
    <property type="term" value="C:plasma membrane"/>
    <property type="evidence" value="ECO:0007669"/>
    <property type="project" value="UniProtKB-SubCell"/>
</dbReference>
<comment type="subcellular location">
    <subcellularLocation>
        <location evidence="1">Cell membrane</location>
        <topology evidence="1">Multi-pass membrane protein</topology>
    </subcellularLocation>
</comment>
<protein>
    <submittedName>
        <fullName evidence="9">Auxin efflux carrier</fullName>
    </submittedName>
</protein>
<evidence type="ECO:0000313" key="10">
    <source>
        <dbReference type="Proteomes" id="UP000319756"/>
    </source>
</evidence>
<evidence type="ECO:0000256" key="1">
    <source>
        <dbReference type="ARBA" id="ARBA00004651"/>
    </source>
</evidence>
<evidence type="ECO:0000256" key="8">
    <source>
        <dbReference type="SAM" id="Phobius"/>
    </source>
</evidence>
<evidence type="ECO:0000256" key="5">
    <source>
        <dbReference type="ARBA" id="ARBA00022692"/>
    </source>
</evidence>
<feature type="transmembrane region" description="Helical" evidence="8">
    <location>
        <begin position="288"/>
        <end position="309"/>
    </location>
</feature>
<dbReference type="AlphaFoldDB" id="A0A514LGM7"/>
<dbReference type="EMBL" id="CP035485">
    <property type="protein sequence ID" value="QDI90989.1"/>
    <property type="molecule type" value="Genomic_DNA"/>
</dbReference>
<reference evidence="10" key="1">
    <citation type="submission" date="2019-01" db="EMBL/GenBank/DDBJ databases">
        <title>Genomic analysis of Salicibibacter sp. NKC3-5.</title>
        <authorList>
            <person name="Oh Y.J."/>
        </authorList>
    </citation>
    <scope>NUCLEOTIDE SEQUENCE [LARGE SCALE GENOMIC DNA]</scope>
    <source>
        <strain evidence="10">NKC3-5</strain>
    </source>
</reference>
<dbReference type="GO" id="GO:0055085">
    <property type="term" value="P:transmembrane transport"/>
    <property type="evidence" value="ECO:0007669"/>
    <property type="project" value="InterPro"/>
</dbReference>
<dbReference type="PANTHER" id="PTHR36838">
    <property type="entry name" value="AUXIN EFFLUX CARRIER FAMILY PROTEIN"/>
    <property type="match status" value="1"/>
</dbReference>
<dbReference type="InterPro" id="IPR004776">
    <property type="entry name" value="Mem_transp_PIN-like"/>
</dbReference>
<feature type="transmembrane region" description="Helical" evidence="8">
    <location>
        <begin position="102"/>
        <end position="123"/>
    </location>
</feature>